<dbReference type="PANTHER" id="PTHR48090:SF7">
    <property type="entry name" value="RFBJ PROTEIN"/>
    <property type="match status" value="1"/>
</dbReference>
<sequence>MPKLSIIIPIYNEERTLPELLQKVIGLKIPNWQIEIIAVDDASKDTTPDILAQHQGKITVIRNTENAGKGSAVKKGLTVATGDFLIIQDADLEYEPREIPALLNQAVDEKTLVYGSRNLHHEKRRGFFVQRAGVWVITKLINTLYFVTLTDVWTGYKLFPAQAKNLFVAGKFESELIFTVRAIRSGFRIVEHPISHTPRSVEEGKKIRYRDGIQAIIEILKDRFGNLRKTAATEVKDTKNLIVDPEEHFPLKREGNFLIARNGKKYSIDDVSRPFLMSEKLVADFREEHESGINWLKSFLKQFPRLYYAVWHFACPVLMLVNGPRRIRKYIPSGTLIVDVGSGPERLGAEFVNVDIFPFPEVDIVADAAALPFADGSIPAVVSESVLEHVADPNTVVSEMVRILKKGGYLYTSAPFIHPYHASPDDFNRWTISGLKHLFKDMEIVESGVRSGPLSALIMFLAYWFGVILSFGSRKAAPFITHLLMVVMGPLKFLDFLFYWMPGADAVATHLYVIAKKVR</sequence>
<dbReference type="InterPro" id="IPR029063">
    <property type="entry name" value="SAM-dependent_MTases_sf"/>
</dbReference>
<feature type="domain" description="Methyltransferase type 11" evidence="3">
    <location>
        <begin position="364"/>
        <end position="411"/>
    </location>
</feature>
<evidence type="ECO:0000259" key="3">
    <source>
        <dbReference type="Pfam" id="PF08241"/>
    </source>
</evidence>
<organism evidence="4 5">
    <name type="scientific">Candidatus Taylorbacteria bacterium RIFCSPHIGHO2_01_FULL_46_22b</name>
    <dbReference type="NCBI Taxonomy" id="1802301"/>
    <lineage>
        <taxon>Bacteria</taxon>
        <taxon>Candidatus Tayloriibacteriota</taxon>
    </lineage>
</organism>
<dbReference type="Pfam" id="PF08241">
    <property type="entry name" value="Methyltransf_11"/>
    <property type="match status" value="1"/>
</dbReference>
<evidence type="ECO:0000313" key="4">
    <source>
        <dbReference type="EMBL" id="OHA18482.1"/>
    </source>
</evidence>
<gene>
    <name evidence="4" type="ORF">A2664_00875</name>
</gene>
<evidence type="ECO:0000256" key="1">
    <source>
        <dbReference type="SAM" id="Phobius"/>
    </source>
</evidence>
<dbReference type="SUPFAM" id="SSF53448">
    <property type="entry name" value="Nucleotide-diphospho-sugar transferases"/>
    <property type="match status" value="1"/>
</dbReference>
<reference evidence="4 5" key="1">
    <citation type="journal article" date="2016" name="Nat. Commun.">
        <title>Thousands of microbial genomes shed light on interconnected biogeochemical processes in an aquifer system.</title>
        <authorList>
            <person name="Anantharaman K."/>
            <person name="Brown C.T."/>
            <person name="Hug L.A."/>
            <person name="Sharon I."/>
            <person name="Castelle C.J."/>
            <person name="Probst A.J."/>
            <person name="Thomas B.C."/>
            <person name="Singh A."/>
            <person name="Wilkins M.J."/>
            <person name="Karaoz U."/>
            <person name="Brodie E.L."/>
            <person name="Williams K.H."/>
            <person name="Hubbard S.S."/>
            <person name="Banfield J.F."/>
        </authorList>
    </citation>
    <scope>NUCLEOTIDE SEQUENCE [LARGE SCALE GENOMIC DNA]</scope>
</reference>
<feature type="transmembrane region" description="Helical" evidence="1">
    <location>
        <begin position="454"/>
        <end position="473"/>
    </location>
</feature>
<accession>A0A1G2M5Z5</accession>
<comment type="caution">
    <text evidence="4">The sequence shown here is derived from an EMBL/GenBank/DDBJ whole genome shotgun (WGS) entry which is preliminary data.</text>
</comment>
<dbReference type="PANTHER" id="PTHR48090">
    <property type="entry name" value="UNDECAPRENYL-PHOSPHATE 4-DEOXY-4-FORMAMIDO-L-ARABINOSE TRANSFERASE-RELATED"/>
    <property type="match status" value="1"/>
</dbReference>
<name>A0A1G2M5Z5_9BACT</name>
<feature type="domain" description="Glycosyltransferase 2-like" evidence="2">
    <location>
        <begin position="5"/>
        <end position="146"/>
    </location>
</feature>
<keyword evidence="1" id="KW-1133">Transmembrane helix</keyword>
<dbReference type="Gene3D" id="3.90.550.10">
    <property type="entry name" value="Spore Coat Polysaccharide Biosynthesis Protein SpsA, Chain A"/>
    <property type="match status" value="1"/>
</dbReference>
<dbReference type="InterPro" id="IPR001173">
    <property type="entry name" value="Glyco_trans_2-like"/>
</dbReference>
<dbReference type="CDD" id="cd04179">
    <property type="entry name" value="DPM_DPG-synthase_like"/>
    <property type="match status" value="1"/>
</dbReference>
<dbReference type="STRING" id="1802301.A2664_00875"/>
<evidence type="ECO:0008006" key="6">
    <source>
        <dbReference type="Google" id="ProtNLM"/>
    </source>
</evidence>
<proteinExistence type="predicted"/>
<dbReference type="InterPro" id="IPR013216">
    <property type="entry name" value="Methyltransf_11"/>
</dbReference>
<dbReference type="AlphaFoldDB" id="A0A1G2M5Z5"/>
<dbReference type="InterPro" id="IPR050256">
    <property type="entry name" value="Glycosyltransferase_2"/>
</dbReference>
<protein>
    <recommendedName>
        <fullName evidence="6">Glycosyltransferase 2-like domain-containing protein</fullName>
    </recommendedName>
</protein>
<dbReference type="Pfam" id="PF00535">
    <property type="entry name" value="Glycos_transf_2"/>
    <property type="match status" value="1"/>
</dbReference>
<dbReference type="Gene3D" id="3.40.50.150">
    <property type="entry name" value="Vaccinia Virus protein VP39"/>
    <property type="match status" value="1"/>
</dbReference>
<dbReference type="SUPFAM" id="SSF53335">
    <property type="entry name" value="S-adenosyl-L-methionine-dependent methyltransferases"/>
    <property type="match status" value="1"/>
</dbReference>
<dbReference type="InterPro" id="IPR029044">
    <property type="entry name" value="Nucleotide-diphossugar_trans"/>
</dbReference>
<evidence type="ECO:0000259" key="2">
    <source>
        <dbReference type="Pfam" id="PF00535"/>
    </source>
</evidence>
<keyword evidence="1" id="KW-0812">Transmembrane</keyword>
<keyword evidence="1" id="KW-0472">Membrane</keyword>
<dbReference type="Proteomes" id="UP000178873">
    <property type="component" value="Unassembled WGS sequence"/>
</dbReference>
<dbReference type="EMBL" id="MHRF01000005">
    <property type="protein sequence ID" value="OHA18482.1"/>
    <property type="molecule type" value="Genomic_DNA"/>
</dbReference>
<dbReference type="GO" id="GO:0008757">
    <property type="term" value="F:S-adenosylmethionine-dependent methyltransferase activity"/>
    <property type="evidence" value="ECO:0007669"/>
    <property type="project" value="InterPro"/>
</dbReference>
<evidence type="ECO:0000313" key="5">
    <source>
        <dbReference type="Proteomes" id="UP000178873"/>
    </source>
</evidence>